<evidence type="ECO:0000313" key="6">
    <source>
        <dbReference type="Proteomes" id="UP000266649"/>
    </source>
</evidence>
<dbReference type="InterPro" id="IPR023346">
    <property type="entry name" value="Lysozyme-like_dom_sf"/>
</dbReference>
<proteinExistence type="inferred from homology"/>
<name>A0A398BI37_9RHOB</name>
<dbReference type="PANTHER" id="PTHR37423:SF2">
    <property type="entry name" value="MEMBRANE-BOUND LYTIC MUREIN TRANSGLYCOSYLASE C"/>
    <property type="match status" value="1"/>
</dbReference>
<dbReference type="OrthoDB" id="9815002at2"/>
<dbReference type="SUPFAM" id="SSF53955">
    <property type="entry name" value="Lysozyme-like"/>
    <property type="match status" value="1"/>
</dbReference>
<dbReference type="CDD" id="cd00254">
    <property type="entry name" value="LT-like"/>
    <property type="match status" value="1"/>
</dbReference>
<organism evidence="5 6">
    <name type="scientific">Gemmobacter lutimaris</name>
    <dbReference type="NCBI Taxonomy" id="2306023"/>
    <lineage>
        <taxon>Bacteria</taxon>
        <taxon>Pseudomonadati</taxon>
        <taxon>Pseudomonadota</taxon>
        <taxon>Alphaproteobacteria</taxon>
        <taxon>Rhodobacterales</taxon>
        <taxon>Paracoccaceae</taxon>
        <taxon>Gemmobacter</taxon>
    </lineage>
</organism>
<reference evidence="5 6" key="1">
    <citation type="submission" date="2018-09" db="EMBL/GenBank/DDBJ databases">
        <title>Gemmobacter lutimaris sp. nov., a marine bacterium isolated from tidal flat.</title>
        <authorList>
            <person name="Lee D.W."/>
            <person name="Yoo Y."/>
            <person name="Kim J.-J."/>
            <person name="Kim B.S."/>
        </authorList>
    </citation>
    <scope>NUCLEOTIDE SEQUENCE [LARGE SCALE GENOMIC DNA]</scope>
    <source>
        <strain evidence="5 6">YJ-T1-11</strain>
    </source>
</reference>
<feature type="domain" description="Transglycosylase SLT" evidence="4">
    <location>
        <begin position="157"/>
        <end position="241"/>
    </location>
</feature>
<dbReference type="Gene3D" id="1.10.530.10">
    <property type="match status" value="1"/>
</dbReference>
<evidence type="ECO:0000256" key="1">
    <source>
        <dbReference type="ARBA" id="ARBA00007734"/>
    </source>
</evidence>
<gene>
    <name evidence="5" type="ORF">D2N39_19515</name>
</gene>
<accession>A0A398BI37</accession>
<dbReference type="Pfam" id="PF01464">
    <property type="entry name" value="SLT"/>
    <property type="match status" value="1"/>
</dbReference>
<dbReference type="PANTHER" id="PTHR37423">
    <property type="entry name" value="SOLUBLE LYTIC MUREIN TRANSGLYCOSYLASE-RELATED"/>
    <property type="match status" value="1"/>
</dbReference>
<evidence type="ECO:0000256" key="3">
    <source>
        <dbReference type="SAM" id="MobiDB-lite"/>
    </source>
</evidence>
<keyword evidence="6" id="KW-1185">Reference proteome</keyword>
<protein>
    <submittedName>
        <fullName evidence="5">Lytic transglycosylase domain-containing protein</fullName>
    </submittedName>
</protein>
<evidence type="ECO:0000313" key="5">
    <source>
        <dbReference type="EMBL" id="RID90205.1"/>
    </source>
</evidence>
<evidence type="ECO:0000256" key="2">
    <source>
        <dbReference type="ARBA" id="ARBA00009387"/>
    </source>
</evidence>
<comment type="caution">
    <text evidence="5">The sequence shown here is derived from an EMBL/GenBank/DDBJ whole genome shotgun (WGS) entry which is preliminary data.</text>
</comment>
<dbReference type="AlphaFoldDB" id="A0A398BI37"/>
<comment type="similarity">
    <text evidence="2">Belongs to the virb1 family.</text>
</comment>
<evidence type="ECO:0000259" key="4">
    <source>
        <dbReference type="Pfam" id="PF01464"/>
    </source>
</evidence>
<dbReference type="EMBL" id="QXXQ01000016">
    <property type="protein sequence ID" value="RID90205.1"/>
    <property type="molecule type" value="Genomic_DNA"/>
</dbReference>
<dbReference type="InterPro" id="IPR008258">
    <property type="entry name" value="Transglycosylase_SLT_dom_1"/>
</dbReference>
<dbReference type="Proteomes" id="UP000266649">
    <property type="component" value="Unassembled WGS sequence"/>
</dbReference>
<feature type="region of interest" description="Disordered" evidence="3">
    <location>
        <begin position="97"/>
        <end position="118"/>
    </location>
</feature>
<sequence>MLSARWASVFSLSQLLRGNALSTRQSACSGSLLANSTSTISTCLLSLALSLLACGASQAEVIRWNEPEGQGGDVQLAALDTSVLRYDGQGQLIVPLRPDQGEQETREGEGAEAAADVSYSTKGVTAPRDVLPSIRLIATRYQDHPALARLELSPAEWSAFFQAMIKVESNYTQGAISHAGALGLAQLMPGTADYLNVDPADPIENLDGGARYLLEQMAAFGSLELALAAYNAGPEAVRKYDGVPPYAETQSHIVKVMAVYDRILTEL</sequence>
<comment type="similarity">
    <text evidence="1">Belongs to the transglycosylase Slt family.</text>
</comment>
<feature type="compositionally biased region" description="Basic and acidic residues" evidence="3">
    <location>
        <begin position="99"/>
        <end position="109"/>
    </location>
</feature>